<evidence type="ECO:0000313" key="3">
    <source>
        <dbReference type="Proteomes" id="UP000274661"/>
    </source>
</evidence>
<reference evidence="2 3" key="1">
    <citation type="submission" date="2018-12" db="EMBL/GenBank/DDBJ databases">
        <title>Sphingomonas sp. HMF7854 Genome sequencing and assembly.</title>
        <authorList>
            <person name="Cha I."/>
            <person name="Kang H."/>
            <person name="Kim H."/>
            <person name="Kang J."/>
            <person name="Joh K."/>
        </authorList>
    </citation>
    <scope>NUCLEOTIDE SEQUENCE [LARGE SCALE GENOMIC DNA]</scope>
    <source>
        <strain evidence="2 3">HMF7854</strain>
    </source>
</reference>
<gene>
    <name evidence="2" type="ORF">HMF7854_01305</name>
</gene>
<keyword evidence="1" id="KW-0472">Membrane</keyword>
<organism evidence="2 3">
    <name type="scientific">Sphingomonas ginkgonis</name>
    <dbReference type="NCBI Taxonomy" id="2315330"/>
    <lineage>
        <taxon>Bacteria</taxon>
        <taxon>Pseudomonadati</taxon>
        <taxon>Pseudomonadota</taxon>
        <taxon>Alphaproteobacteria</taxon>
        <taxon>Sphingomonadales</taxon>
        <taxon>Sphingomonadaceae</taxon>
        <taxon>Sphingomonas</taxon>
    </lineage>
</organism>
<accession>A0A3R9YGT9</accession>
<feature type="transmembrane region" description="Helical" evidence="1">
    <location>
        <begin position="148"/>
        <end position="167"/>
    </location>
</feature>
<dbReference type="EMBL" id="RWJF01000001">
    <property type="protein sequence ID" value="RST29613.1"/>
    <property type="molecule type" value="Genomic_DNA"/>
</dbReference>
<proteinExistence type="predicted"/>
<comment type="caution">
    <text evidence="2">The sequence shown here is derived from an EMBL/GenBank/DDBJ whole genome shotgun (WGS) entry which is preliminary data.</text>
</comment>
<dbReference type="AlphaFoldDB" id="A0A3R9YGT9"/>
<dbReference type="RefSeq" id="WP_126717454.1">
    <property type="nucleotide sequence ID" value="NZ_RWJF01000001.1"/>
</dbReference>
<name>A0A3R9YGT9_9SPHN</name>
<protein>
    <submittedName>
        <fullName evidence="2">Uncharacterized protein</fullName>
    </submittedName>
</protein>
<evidence type="ECO:0000256" key="1">
    <source>
        <dbReference type="SAM" id="Phobius"/>
    </source>
</evidence>
<dbReference type="Proteomes" id="UP000274661">
    <property type="component" value="Unassembled WGS sequence"/>
</dbReference>
<evidence type="ECO:0000313" key="2">
    <source>
        <dbReference type="EMBL" id="RST29613.1"/>
    </source>
</evidence>
<keyword evidence="1" id="KW-0812">Transmembrane</keyword>
<keyword evidence="1" id="KW-1133">Transmembrane helix</keyword>
<sequence>MNQMRAAGRFGDLPGVPVTCEVHTTADPDPHACYRLVWKQHGEPCGEGATLQLEPRSGYHDVIFDIVDDAGRGIRFLHDPRHSFAEDPASPAGQIDGDSVSIDRRRLTVRDRNDQRACVIRALLRFDPPPFAAAIEIRNGGAGHGGSGWLGVIAALAMVMVAALVVLELR</sequence>
<keyword evidence="3" id="KW-1185">Reference proteome</keyword>